<evidence type="ECO:0000313" key="1">
    <source>
        <dbReference type="EnsemblPlants" id="Kaladp0086s0020.1.v1.1"/>
    </source>
</evidence>
<reference evidence="1" key="1">
    <citation type="submission" date="2021-01" db="UniProtKB">
        <authorList>
            <consortium name="EnsemblPlants"/>
        </authorList>
    </citation>
    <scope>IDENTIFICATION</scope>
</reference>
<keyword evidence="2" id="KW-1185">Reference proteome</keyword>
<protein>
    <submittedName>
        <fullName evidence="1">Uncharacterized protein</fullName>
    </submittedName>
</protein>
<dbReference type="AlphaFoldDB" id="A0A7N0UU52"/>
<evidence type="ECO:0000313" key="2">
    <source>
        <dbReference type="Proteomes" id="UP000594263"/>
    </source>
</evidence>
<dbReference type="Proteomes" id="UP000594263">
    <property type="component" value="Unplaced"/>
</dbReference>
<sequence>MRTRTLVALQTSIFRRAEVDAAWSFLKIPVLLVRRIGSWEHEVTSEEQFVLHIQNRIMVGVTYQYIQYYHEILNSIDASSSEIKAG</sequence>
<organism evidence="1 2">
    <name type="scientific">Kalanchoe fedtschenkoi</name>
    <name type="common">Lavender scallops</name>
    <name type="synonym">South American air plant</name>
    <dbReference type="NCBI Taxonomy" id="63787"/>
    <lineage>
        <taxon>Eukaryota</taxon>
        <taxon>Viridiplantae</taxon>
        <taxon>Streptophyta</taxon>
        <taxon>Embryophyta</taxon>
        <taxon>Tracheophyta</taxon>
        <taxon>Spermatophyta</taxon>
        <taxon>Magnoliopsida</taxon>
        <taxon>eudicotyledons</taxon>
        <taxon>Gunneridae</taxon>
        <taxon>Pentapetalae</taxon>
        <taxon>Saxifragales</taxon>
        <taxon>Crassulaceae</taxon>
        <taxon>Kalanchoe</taxon>
    </lineage>
</organism>
<proteinExistence type="predicted"/>
<name>A0A7N0UU52_KALFE</name>
<dbReference type="EnsemblPlants" id="Kaladp0086s0020.1.v1.1">
    <property type="protein sequence ID" value="Kaladp0086s0020.1.v1.1"/>
    <property type="gene ID" value="Kaladp0086s0020.v1.1"/>
</dbReference>
<dbReference type="Gramene" id="Kaladp0086s0020.1.v1.1">
    <property type="protein sequence ID" value="Kaladp0086s0020.1.v1.1"/>
    <property type="gene ID" value="Kaladp0086s0020.v1.1"/>
</dbReference>
<accession>A0A7N0UU52</accession>